<proteinExistence type="predicted"/>
<dbReference type="KEGG" id="caul:KCG34_18090"/>
<gene>
    <name evidence="1" type="ORF">KCG34_18090</name>
</gene>
<evidence type="ECO:0000313" key="2">
    <source>
        <dbReference type="Proteomes" id="UP000676409"/>
    </source>
</evidence>
<evidence type="ECO:0000313" key="1">
    <source>
        <dbReference type="EMBL" id="QUD86967.1"/>
    </source>
</evidence>
<accession>A0A975FY48</accession>
<name>A0A975FY48_9CAUL</name>
<organism evidence="1 2">
    <name type="scientific">Phenylobacterium montanum</name>
    <dbReference type="NCBI Taxonomy" id="2823693"/>
    <lineage>
        <taxon>Bacteria</taxon>
        <taxon>Pseudomonadati</taxon>
        <taxon>Pseudomonadota</taxon>
        <taxon>Alphaproteobacteria</taxon>
        <taxon>Caulobacterales</taxon>
        <taxon>Caulobacteraceae</taxon>
        <taxon>Phenylobacterium</taxon>
    </lineage>
</organism>
<keyword evidence="2" id="KW-1185">Reference proteome</keyword>
<sequence length="176" mass="20180">MGAKNLDRIPLSEWRRTIESVWDMMQARWEVATKCRTCGLMMSVDLDLITWISGSRTSLWNKHPRCRRLGCAGFVDFMAKPPGRSNFEPLVAEWPRGSMERKAWRPETIGEIVLGPRRLAARCRRCNWSRVLDPGDLISRYGADAPIDQIAESEKGRCTHRPCEAGLRLVRARRKG</sequence>
<dbReference type="Proteomes" id="UP000676409">
    <property type="component" value="Chromosome"/>
</dbReference>
<dbReference type="AlphaFoldDB" id="A0A975FY48"/>
<dbReference type="EMBL" id="CP073078">
    <property type="protein sequence ID" value="QUD86967.1"/>
    <property type="molecule type" value="Genomic_DNA"/>
</dbReference>
<dbReference type="RefSeq" id="WP_211937019.1">
    <property type="nucleotide sequence ID" value="NZ_CP073078.1"/>
</dbReference>
<reference evidence="1" key="1">
    <citation type="submission" date="2021-04" db="EMBL/GenBank/DDBJ databases">
        <title>The complete genome sequence of Caulobacter sp. S6.</title>
        <authorList>
            <person name="Tang Y."/>
            <person name="Ouyang W."/>
            <person name="Liu Q."/>
            <person name="Huang B."/>
            <person name="Guo Z."/>
            <person name="Lei P."/>
        </authorList>
    </citation>
    <scope>NUCLEOTIDE SEQUENCE</scope>
    <source>
        <strain evidence="1">S6</strain>
    </source>
</reference>
<protein>
    <submittedName>
        <fullName evidence="1">Uncharacterized protein</fullName>
    </submittedName>
</protein>